<dbReference type="GO" id="GO:0005768">
    <property type="term" value="C:endosome"/>
    <property type="evidence" value="ECO:0007669"/>
    <property type="project" value="TreeGrafter"/>
</dbReference>
<reference evidence="11" key="1">
    <citation type="submission" date="2016-01" db="EMBL/GenBank/DDBJ databases">
        <title>Reference transcriptome for the parasite Schistocephalus solidus: insights into the molecular evolution of parasitism.</title>
        <authorList>
            <person name="Hebert F.O."/>
            <person name="Grambauer S."/>
            <person name="Barber I."/>
            <person name="Landry C.R."/>
            <person name="Aubin-Horth N."/>
        </authorList>
    </citation>
    <scope>NUCLEOTIDE SEQUENCE</scope>
</reference>
<evidence type="ECO:0000256" key="1">
    <source>
        <dbReference type="ARBA" id="ARBA00012073"/>
    </source>
</evidence>
<proteinExistence type="predicted"/>
<dbReference type="SUPFAM" id="SSF48371">
    <property type="entry name" value="ARM repeat"/>
    <property type="match status" value="1"/>
</dbReference>
<dbReference type="GO" id="GO:0034271">
    <property type="term" value="C:phosphatidylinositol 3-kinase complex, class III, type I"/>
    <property type="evidence" value="ECO:0007669"/>
    <property type="project" value="TreeGrafter"/>
</dbReference>
<dbReference type="GO" id="GO:0016303">
    <property type="term" value="F:1-phosphatidylinositol-3-kinase activity"/>
    <property type="evidence" value="ECO:0007669"/>
    <property type="project" value="UniProtKB-EC"/>
</dbReference>
<dbReference type="FunFam" id="1.10.1070.11:FF:000002">
    <property type="entry name" value="Phosphatidylinositol 3-kinase catalytic subunit type 3"/>
    <property type="match status" value="1"/>
</dbReference>
<evidence type="ECO:0000256" key="3">
    <source>
        <dbReference type="ARBA" id="ARBA00022679"/>
    </source>
</evidence>
<dbReference type="GO" id="GO:0005524">
    <property type="term" value="F:ATP binding"/>
    <property type="evidence" value="ECO:0007669"/>
    <property type="project" value="UniProtKB-KW"/>
</dbReference>
<keyword evidence="4" id="KW-0547">Nucleotide-binding</keyword>
<dbReference type="InterPro" id="IPR036940">
    <property type="entry name" value="PI3/4_kinase_cat_sf"/>
</dbReference>
<evidence type="ECO:0000256" key="8">
    <source>
        <dbReference type="ARBA" id="ARBA00029930"/>
    </source>
</evidence>
<evidence type="ECO:0000256" key="7">
    <source>
        <dbReference type="ARBA" id="ARBA00023985"/>
    </source>
</evidence>
<evidence type="ECO:0000259" key="9">
    <source>
        <dbReference type="PROSITE" id="PS50290"/>
    </source>
</evidence>
<evidence type="ECO:0000256" key="2">
    <source>
        <dbReference type="ARBA" id="ARBA00019787"/>
    </source>
</evidence>
<dbReference type="GO" id="GO:0006897">
    <property type="term" value="P:endocytosis"/>
    <property type="evidence" value="ECO:0007669"/>
    <property type="project" value="TreeGrafter"/>
</dbReference>
<dbReference type="InterPro" id="IPR001263">
    <property type="entry name" value="PI3K_accessory_dom"/>
</dbReference>
<dbReference type="PROSITE" id="PS50290">
    <property type="entry name" value="PI3_4_KINASE_3"/>
    <property type="match status" value="1"/>
</dbReference>
<keyword evidence="6" id="KW-0067">ATP-binding</keyword>
<dbReference type="GO" id="GO:0005777">
    <property type="term" value="C:peroxisome"/>
    <property type="evidence" value="ECO:0007669"/>
    <property type="project" value="TreeGrafter"/>
</dbReference>
<dbReference type="GO" id="GO:0034272">
    <property type="term" value="C:phosphatidylinositol 3-kinase complex, class III, type II"/>
    <property type="evidence" value="ECO:0007669"/>
    <property type="project" value="TreeGrafter"/>
</dbReference>
<dbReference type="AlphaFoldDB" id="A0A0X3PI79"/>
<dbReference type="InterPro" id="IPR015433">
    <property type="entry name" value="PI3/4_kinase"/>
</dbReference>
<name>A0A0X3PI79_SCHSO</name>
<feature type="domain" description="PIK helical" evidence="10">
    <location>
        <begin position="1"/>
        <end position="228"/>
    </location>
</feature>
<dbReference type="SMART" id="SM00145">
    <property type="entry name" value="PI3Ka"/>
    <property type="match status" value="1"/>
</dbReference>
<dbReference type="PANTHER" id="PTHR10048:SF7">
    <property type="entry name" value="PHOSPHATIDYLINOSITOL 3-KINASE CATALYTIC SUBUNIT TYPE 3"/>
    <property type="match status" value="1"/>
</dbReference>
<accession>A0A0X3PI79</accession>
<dbReference type="FunFam" id="3.30.1010.10:FF:000002">
    <property type="entry name" value="Phosphatidylinositol 3-kinase catalytic subunit type 3"/>
    <property type="match status" value="1"/>
</dbReference>
<evidence type="ECO:0000313" key="11">
    <source>
        <dbReference type="EMBL" id="JAP51368.1"/>
    </source>
</evidence>
<dbReference type="EC" id="2.7.1.137" evidence="1"/>
<dbReference type="Gene3D" id="1.10.1070.11">
    <property type="entry name" value="Phosphatidylinositol 3-/4-kinase, catalytic domain"/>
    <property type="match status" value="1"/>
</dbReference>
<dbReference type="EMBL" id="GEEE01011857">
    <property type="protein sequence ID" value="JAP51368.1"/>
    <property type="molecule type" value="Transcribed_RNA"/>
</dbReference>
<dbReference type="InterPro" id="IPR018936">
    <property type="entry name" value="PI3/4_kinase_CS"/>
</dbReference>
<dbReference type="SMART" id="SM00146">
    <property type="entry name" value="PI3Kc"/>
    <property type="match status" value="1"/>
</dbReference>
<dbReference type="PROSITE" id="PS00915">
    <property type="entry name" value="PI3_4_KINASE_1"/>
    <property type="match status" value="1"/>
</dbReference>
<evidence type="ECO:0000256" key="6">
    <source>
        <dbReference type="ARBA" id="ARBA00022840"/>
    </source>
</evidence>
<keyword evidence="3" id="KW-0808">Transferase</keyword>
<organism evidence="11">
    <name type="scientific">Schistocephalus solidus</name>
    <name type="common">Tapeworm</name>
    <dbReference type="NCBI Taxonomy" id="70667"/>
    <lineage>
        <taxon>Eukaryota</taxon>
        <taxon>Metazoa</taxon>
        <taxon>Spiralia</taxon>
        <taxon>Lophotrochozoa</taxon>
        <taxon>Platyhelminthes</taxon>
        <taxon>Cestoda</taxon>
        <taxon>Eucestoda</taxon>
        <taxon>Diphyllobothriidea</taxon>
        <taxon>Diphyllobothriidae</taxon>
        <taxon>Schistocephalus</taxon>
    </lineage>
</organism>
<dbReference type="Pfam" id="PF00613">
    <property type="entry name" value="PI3Ka"/>
    <property type="match status" value="1"/>
</dbReference>
<protein>
    <recommendedName>
        <fullName evidence="2">Phosphatidylinositol 3-kinase catalytic subunit type 3</fullName>
        <ecNumber evidence="1">2.7.1.137</ecNumber>
    </recommendedName>
    <alternativeName>
        <fullName evidence="8">Phosphoinositide-3-kinase class 3</fullName>
    </alternativeName>
</protein>
<dbReference type="InterPro" id="IPR042236">
    <property type="entry name" value="PI3K_accessory_sf"/>
</dbReference>
<dbReference type="InterPro" id="IPR057756">
    <property type="entry name" value="PI3-kinase_type3/VPS34_cat"/>
</dbReference>
<dbReference type="GO" id="GO:0048015">
    <property type="term" value="P:phosphatidylinositol-mediated signaling"/>
    <property type="evidence" value="ECO:0007669"/>
    <property type="project" value="TreeGrafter"/>
</dbReference>
<comment type="catalytic activity">
    <reaction evidence="7">
        <text>a 1,2-diacyl-sn-glycero-3-phospho-(1D-myo-inositol) + ATP = a 1,2-diacyl-sn-glycero-3-phospho-(1D-myo-inositol-3-phosphate) + ADP + H(+)</text>
        <dbReference type="Rhea" id="RHEA:12709"/>
        <dbReference type="ChEBI" id="CHEBI:15378"/>
        <dbReference type="ChEBI" id="CHEBI:30616"/>
        <dbReference type="ChEBI" id="CHEBI:57880"/>
        <dbReference type="ChEBI" id="CHEBI:58088"/>
        <dbReference type="ChEBI" id="CHEBI:456216"/>
        <dbReference type="EC" id="2.7.1.137"/>
    </reaction>
    <physiologicalReaction direction="left-to-right" evidence="7">
        <dbReference type="Rhea" id="RHEA:12710"/>
    </physiologicalReaction>
</comment>
<dbReference type="PROSITE" id="PS00916">
    <property type="entry name" value="PI3_4_KINASE_2"/>
    <property type="match status" value="1"/>
</dbReference>
<dbReference type="CDD" id="cd00896">
    <property type="entry name" value="PI3Kc_III"/>
    <property type="match status" value="1"/>
</dbReference>
<dbReference type="Gene3D" id="1.25.40.70">
    <property type="entry name" value="Phosphatidylinositol 3-kinase, accessory domain (PIK)"/>
    <property type="match status" value="1"/>
</dbReference>
<dbReference type="InterPro" id="IPR016024">
    <property type="entry name" value="ARM-type_fold"/>
</dbReference>
<dbReference type="PROSITE" id="PS51545">
    <property type="entry name" value="PIK_HELICAL"/>
    <property type="match status" value="1"/>
</dbReference>
<gene>
    <name evidence="11" type="ORF">TR150500</name>
</gene>
<evidence type="ECO:0000256" key="4">
    <source>
        <dbReference type="ARBA" id="ARBA00022741"/>
    </source>
</evidence>
<dbReference type="SUPFAM" id="SSF56112">
    <property type="entry name" value="Protein kinase-like (PK-like)"/>
    <property type="match status" value="1"/>
</dbReference>
<dbReference type="GO" id="GO:0000045">
    <property type="term" value="P:autophagosome assembly"/>
    <property type="evidence" value="ECO:0007669"/>
    <property type="project" value="TreeGrafter"/>
</dbReference>
<keyword evidence="5" id="KW-0418">Kinase</keyword>
<dbReference type="Gene3D" id="3.30.1010.10">
    <property type="entry name" value="Phosphatidylinositol 3-kinase Catalytic Subunit, Chain A, domain 4"/>
    <property type="match status" value="1"/>
</dbReference>
<evidence type="ECO:0000259" key="10">
    <source>
        <dbReference type="PROSITE" id="PS51545"/>
    </source>
</evidence>
<dbReference type="Pfam" id="PF00454">
    <property type="entry name" value="PI3_PI4_kinase"/>
    <property type="match status" value="2"/>
</dbReference>
<dbReference type="GO" id="GO:0000407">
    <property type="term" value="C:phagophore assembly site"/>
    <property type="evidence" value="ECO:0007669"/>
    <property type="project" value="TreeGrafter"/>
</dbReference>
<evidence type="ECO:0000256" key="5">
    <source>
        <dbReference type="ARBA" id="ARBA00022777"/>
    </source>
</evidence>
<dbReference type="InterPro" id="IPR000403">
    <property type="entry name" value="PI3/4_kinase_cat_dom"/>
</dbReference>
<sequence length="593" mass="67353">MSELDGDLIWKFRFYLAKKFPESALPKFLLSVRWEYPEQVTQAIELLHQWPAIDPENILELLTKQFPHSVCRKFAVARLQSATAEDLQLYLYQLVQALRYENISAILAVRPMTAETAIGHVDTCKTDDAVVAPTDPAIDTSHASTQETTKRTVDVLRGRPHDIAASLSLADLPWDMDLASFLIQRALQNFETASFLYWFLQLEANESTPSTPMIRKMFEGVLQRLLAALKHASPTQRKWFEDITAQQEFLDNLNALLKSVQEDSSRRTRKIELLRARLKTNDRFSSLFARPVPLPLDPTFIIGGIDSDSATLFKSTMQPALLSLVSRDGEVYRVIFKIGDDLRQDQLVLQMIQLMDVVLQKEKFNLQLTPYKVLAASCRHGLIEFVEAISLASTRQEGSILNYLQHCAPSPTDPLGVQPKVLDTYIRSCAGYCVITYLLGVGDRHMENIMLTSEGQLFHIDFGFILGNDPKPMAPEVRLTKAMIEAMGGHQTKLFNEFWKICLTAFLSLRRHANLFLTLFSLVHDTGIHDVARDPSKACEFLKERFCIDQTDEKAAFRFASRLTDSVKAFVPEMMERIHSVVQVCLLRIIRSP</sequence>
<dbReference type="InterPro" id="IPR011009">
    <property type="entry name" value="Kinase-like_dom_sf"/>
</dbReference>
<feature type="domain" description="PI3K/PI4K catalytic" evidence="9">
    <location>
        <begin position="306"/>
        <end position="571"/>
    </location>
</feature>
<dbReference type="PANTHER" id="PTHR10048">
    <property type="entry name" value="PHOSPHATIDYLINOSITOL KINASE"/>
    <property type="match status" value="1"/>
</dbReference>